<feature type="compositionally biased region" description="Polar residues" evidence="1">
    <location>
        <begin position="621"/>
        <end position="634"/>
    </location>
</feature>
<keyword evidence="3" id="KW-0732">Signal</keyword>
<evidence type="ECO:0000313" key="4">
    <source>
        <dbReference type="EMBL" id="KAK3679674.1"/>
    </source>
</evidence>
<sequence length="744" mass="74989">MGLFDLPPATLLLIFSNSVLGSPLTTLAGTGTPLLPYTNTTSLPSITTGPSYASSCVAAYSSYNAAYSAWQTANWSTVTSSYTAGGPGSSLVTFYENATTGCDGIPRVTYSPAISLSTGWVNVTRGTGTLTSVTNIGGPGFPSTQPRCQIQPSDCDPLWTAYDSSYSVWLSQNATAAPNNTAPFAQVTPPPQTPPCMNQSAASSYSSFESSLYGCGLCTIYGEGVELVYFPVPTTVSRDMCASTPLANLTHYADNAVITAYAGDGYNAHAPIPTDPGIVTAVDNNHTFTSGTAYISISTVWAVDRCSQTIGSTINNAILAMPSSSVLSLRYSQIHFQYFYSSSTQTGYPISYADFNQPVPYSAWAGQAMCEYPDDTYRCGVVYDIPGAYRPQLAIPPGIKDLDPLWEGCQMWYGGLYDPPRALQPQVSEVMPTIPTAHGNGWGATRTAAPSSTAVVSTATATALADLSGSGDGHSGYGGSGDGQSGYGGSSGSGWSGNQGGGASSGQTNAQGSGSGNNNDNGASSAWTTPVSDNAQTTNNAGSQGVQGNSNDGDALGVLESALSTATATVITTITTGVGAAVAQGINSVFDTTYNPAGGSQIHNAAGGASAASDGGSSYSRNANAYDSSPSATTGHDVEQSRVSSQLYSSQTGSAVLVTVGETSGLSGGAAQSTSGMGGSGDVATGTAASGSSGAGSSTSAVGAAASGSSAGVAASSAGGRRHMTPWLMTGGMVVFVLALMFGS</sequence>
<gene>
    <name evidence="4" type="ORF">LTR78_000050</name>
</gene>
<protein>
    <submittedName>
        <fullName evidence="4">Uncharacterized protein</fullName>
    </submittedName>
</protein>
<keyword evidence="5" id="KW-1185">Reference proteome</keyword>
<name>A0AAE0WXB6_9PEZI</name>
<feature type="compositionally biased region" description="Polar residues" evidence="1">
    <location>
        <begin position="527"/>
        <end position="552"/>
    </location>
</feature>
<keyword evidence="2" id="KW-1133">Transmembrane helix</keyword>
<feature type="transmembrane region" description="Helical" evidence="2">
    <location>
        <begin position="724"/>
        <end position="743"/>
    </location>
</feature>
<keyword evidence="2" id="KW-0472">Membrane</keyword>
<accession>A0AAE0WXB6</accession>
<feature type="compositionally biased region" description="Low complexity" evidence="1">
    <location>
        <begin position="606"/>
        <end position="620"/>
    </location>
</feature>
<evidence type="ECO:0000256" key="3">
    <source>
        <dbReference type="SAM" id="SignalP"/>
    </source>
</evidence>
<feature type="region of interest" description="Disordered" evidence="1">
    <location>
        <begin position="469"/>
        <end position="553"/>
    </location>
</feature>
<evidence type="ECO:0000256" key="2">
    <source>
        <dbReference type="SAM" id="Phobius"/>
    </source>
</evidence>
<feature type="compositionally biased region" description="Low complexity" evidence="1">
    <location>
        <begin position="505"/>
        <end position="526"/>
    </location>
</feature>
<organism evidence="4 5">
    <name type="scientific">Recurvomyces mirabilis</name>
    <dbReference type="NCBI Taxonomy" id="574656"/>
    <lineage>
        <taxon>Eukaryota</taxon>
        <taxon>Fungi</taxon>
        <taxon>Dikarya</taxon>
        <taxon>Ascomycota</taxon>
        <taxon>Pezizomycotina</taxon>
        <taxon>Dothideomycetes</taxon>
        <taxon>Dothideomycetidae</taxon>
        <taxon>Mycosphaerellales</taxon>
        <taxon>Teratosphaeriaceae</taxon>
        <taxon>Recurvomyces</taxon>
    </lineage>
</organism>
<reference evidence="4" key="1">
    <citation type="submission" date="2023-07" db="EMBL/GenBank/DDBJ databases">
        <title>Black Yeasts Isolated from many extreme environments.</title>
        <authorList>
            <person name="Coleine C."/>
            <person name="Stajich J.E."/>
            <person name="Selbmann L."/>
        </authorList>
    </citation>
    <scope>NUCLEOTIDE SEQUENCE</scope>
    <source>
        <strain evidence="4">CCFEE 5485</strain>
    </source>
</reference>
<dbReference type="AlphaFoldDB" id="A0AAE0WXB6"/>
<comment type="caution">
    <text evidence="4">The sequence shown here is derived from an EMBL/GenBank/DDBJ whole genome shotgun (WGS) entry which is preliminary data.</text>
</comment>
<evidence type="ECO:0000256" key="1">
    <source>
        <dbReference type="SAM" id="MobiDB-lite"/>
    </source>
</evidence>
<feature type="signal peptide" evidence="3">
    <location>
        <begin position="1"/>
        <end position="21"/>
    </location>
</feature>
<evidence type="ECO:0000313" key="5">
    <source>
        <dbReference type="Proteomes" id="UP001274830"/>
    </source>
</evidence>
<feature type="chain" id="PRO_5042260017" evidence="3">
    <location>
        <begin position="22"/>
        <end position="744"/>
    </location>
</feature>
<keyword evidence="2" id="KW-0812">Transmembrane</keyword>
<proteinExistence type="predicted"/>
<dbReference type="EMBL" id="JAUTXT010000001">
    <property type="protein sequence ID" value="KAK3679674.1"/>
    <property type="molecule type" value="Genomic_DNA"/>
</dbReference>
<dbReference type="Proteomes" id="UP001274830">
    <property type="component" value="Unassembled WGS sequence"/>
</dbReference>
<feature type="compositionally biased region" description="Low complexity" evidence="1">
    <location>
        <begin position="682"/>
        <end position="702"/>
    </location>
</feature>
<feature type="region of interest" description="Disordered" evidence="1">
    <location>
        <begin position="668"/>
        <end position="702"/>
    </location>
</feature>
<feature type="compositionally biased region" description="Gly residues" evidence="1">
    <location>
        <begin position="470"/>
        <end position="504"/>
    </location>
</feature>
<feature type="region of interest" description="Disordered" evidence="1">
    <location>
        <begin position="606"/>
        <end position="645"/>
    </location>
</feature>